<name>A0ABD2PML1_9PLAT</name>
<reference evidence="2 3" key="1">
    <citation type="submission" date="2024-11" db="EMBL/GenBank/DDBJ databases">
        <title>Adaptive evolution of stress response genes in parasites aligns with host niche diversity.</title>
        <authorList>
            <person name="Hahn C."/>
            <person name="Resl P."/>
        </authorList>
    </citation>
    <scope>NUCLEOTIDE SEQUENCE [LARGE SCALE GENOMIC DNA]</scope>
    <source>
        <strain evidence="2">EGGRZ-B1_66</strain>
        <tissue evidence="2">Body</tissue>
    </source>
</reference>
<dbReference type="Proteomes" id="UP001626550">
    <property type="component" value="Unassembled WGS sequence"/>
</dbReference>
<evidence type="ECO:0000256" key="1">
    <source>
        <dbReference type="SAM" id="SignalP"/>
    </source>
</evidence>
<protein>
    <submittedName>
        <fullName evidence="2">Uncharacterized protein</fullName>
    </submittedName>
</protein>
<evidence type="ECO:0000313" key="2">
    <source>
        <dbReference type="EMBL" id="KAL3307917.1"/>
    </source>
</evidence>
<keyword evidence="3" id="KW-1185">Reference proteome</keyword>
<keyword evidence="1" id="KW-0732">Signal</keyword>
<gene>
    <name evidence="2" type="ORF">Ciccas_013558</name>
</gene>
<evidence type="ECO:0000313" key="3">
    <source>
        <dbReference type="Proteomes" id="UP001626550"/>
    </source>
</evidence>
<dbReference type="EMBL" id="JBJKFK010006214">
    <property type="protein sequence ID" value="KAL3307917.1"/>
    <property type="molecule type" value="Genomic_DNA"/>
</dbReference>
<dbReference type="AlphaFoldDB" id="A0ABD2PML1"/>
<feature type="chain" id="PRO_5044893761" evidence="1">
    <location>
        <begin position="17"/>
        <end position="192"/>
    </location>
</feature>
<accession>A0ABD2PML1</accession>
<sequence>MYRAFFCLWLFISVHSHALFPDLRSKFYEAGLKLARRSNCRTLKKLPIEQCREILYQMQHDIFTLYIPDSRNKAESHPDLYLVKHVEIKSAEYRVPSVFHNEHTVSPEESHHFLFALDPWAERAFGHFLFIFYVDPGFDRETCEQGDGGLLTGMFMNQMLSLLCTYQLVFQLIVPLKDQRNSSNRASHGKLH</sequence>
<proteinExistence type="predicted"/>
<organism evidence="2 3">
    <name type="scientific">Cichlidogyrus casuarinus</name>
    <dbReference type="NCBI Taxonomy" id="1844966"/>
    <lineage>
        <taxon>Eukaryota</taxon>
        <taxon>Metazoa</taxon>
        <taxon>Spiralia</taxon>
        <taxon>Lophotrochozoa</taxon>
        <taxon>Platyhelminthes</taxon>
        <taxon>Monogenea</taxon>
        <taxon>Monopisthocotylea</taxon>
        <taxon>Dactylogyridea</taxon>
        <taxon>Ancyrocephalidae</taxon>
        <taxon>Cichlidogyrus</taxon>
    </lineage>
</organism>
<feature type="signal peptide" evidence="1">
    <location>
        <begin position="1"/>
        <end position="16"/>
    </location>
</feature>
<comment type="caution">
    <text evidence="2">The sequence shown here is derived from an EMBL/GenBank/DDBJ whole genome shotgun (WGS) entry which is preliminary data.</text>
</comment>